<gene>
    <name evidence="2" type="ORF">HEB94_000926</name>
</gene>
<keyword evidence="1" id="KW-0472">Membrane</keyword>
<proteinExistence type="predicted"/>
<organism evidence="2 3">
    <name type="scientific">Actinopolymorpha pittospori</name>
    <dbReference type="NCBI Taxonomy" id="648752"/>
    <lineage>
        <taxon>Bacteria</taxon>
        <taxon>Bacillati</taxon>
        <taxon>Actinomycetota</taxon>
        <taxon>Actinomycetes</taxon>
        <taxon>Propionibacteriales</taxon>
        <taxon>Actinopolymorphaceae</taxon>
        <taxon>Actinopolymorpha</taxon>
    </lineage>
</organism>
<feature type="transmembrane region" description="Helical" evidence="1">
    <location>
        <begin position="21"/>
        <end position="41"/>
    </location>
</feature>
<sequence length="151" mass="16163">MRDSRGGVLPSLGTLARTWPWITSVIAAAVVNAIVGTARHFDYRGIEGFSTTNYGWLAFTLVGGLVFAWRLARRPSWLGALVRPVIAAAVSYALCFVAVTTTGLIFLPDQSLAETLTTDAPGRSLPVAVLVLVFGCLAELIRPALARALHR</sequence>
<keyword evidence="1" id="KW-0812">Transmembrane</keyword>
<comment type="caution">
    <text evidence="2">The sequence shown here is derived from an EMBL/GenBank/DDBJ whole genome shotgun (WGS) entry which is preliminary data.</text>
</comment>
<feature type="transmembrane region" description="Helical" evidence="1">
    <location>
        <begin position="53"/>
        <end position="72"/>
    </location>
</feature>
<dbReference type="AlphaFoldDB" id="A0A927MSJ6"/>
<dbReference type="RefSeq" id="WP_192748724.1">
    <property type="nucleotide sequence ID" value="NZ_BAABJL010000132.1"/>
</dbReference>
<dbReference type="EMBL" id="JADBEM010000001">
    <property type="protein sequence ID" value="MBE1604078.1"/>
    <property type="molecule type" value="Genomic_DNA"/>
</dbReference>
<evidence type="ECO:0000313" key="3">
    <source>
        <dbReference type="Proteomes" id="UP000638648"/>
    </source>
</evidence>
<reference evidence="2" key="1">
    <citation type="submission" date="2020-10" db="EMBL/GenBank/DDBJ databases">
        <title>Sequencing the genomes of 1000 actinobacteria strains.</title>
        <authorList>
            <person name="Klenk H.-P."/>
        </authorList>
    </citation>
    <scope>NUCLEOTIDE SEQUENCE</scope>
    <source>
        <strain evidence="2">DSM 45354</strain>
    </source>
</reference>
<evidence type="ECO:0000313" key="2">
    <source>
        <dbReference type="EMBL" id="MBE1604078.1"/>
    </source>
</evidence>
<dbReference type="Proteomes" id="UP000638648">
    <property type="component" value="Unassembled WGS sequence"/>
</dbReference>
<protein>
    <submittedName>
        <fullName evidence="2">Uncharacterized protein</fullName>
    </submittedName>
</protein>
<keyword evidence="3" id="KW-1185">Reference proteome</keyword>
<feature type="transmembrane region" description="Helical" evidence="1">
    <location>
        <begin position="84"/>
        <end position="107"/>
    </location>
</feature>
<accession>A0A927MSJ6</accession>
<name>A0A927MSJ6_9ACTN</name>
<evidence type="ECO:0000256" key="1">
    <source>
        <dbReference type="SAM" id="Phobius"/>
    </source>
</evidence>
<feature type="transmembrane region" description="Helical" evidence="1">
    <location>
        <begin position="127"/>
        <end position="145"/>
    </location>
</feature>
<keyword evidence="1" id="KW-1133">Transmembrane helix</keyword>